<dbReference type="AlphaFoldDB" id="A0A1T5EI42"/>
<dbReference type="Proteomes" id="UP000190339">
    <property type="component" value="Unassembled WGS sequence"/>
</dbReference>
<dbReference type="OrthoDB" id="6385003at2"/>
<feature type="transmembrane region" description="Helical" evidence="1">
    <location>
        <begin position="140"/>
        <end position="161"/>
    </location>
</feature>
<name>A0A1T5EI42_9FLAO</name>
<dbReference type="STRING" id="561365.SAMN05660866_03511"/>
<dbReference type="RefSeq" id="WP_079514264.1">
    <property type="nucleotide sequence ID" value="NZ_FUYL01000013.1"/>
</dbReference>
<proteinExistence type="predicted"/>
<evidence type="ECO:0000313" key="3">
    <source>
        <dbReference type="Proteomes" id="UP000190339"/>
    </source>
</evidence>
<gene>
    <name evidence="2" type="ORF">SAMN05660866_03511</name>
</gene>
<keyword evidence="1" id="KW-0812">Transmembrane</keyword>
<accession>A0A1T5EI42</accession>
<feature type="transmembrane region" description="Helical" evidence="1">
    <location>
        <begin position="45"/>
        <end position="63"/>
    </location>
</feature>
<feature type="transmembrane region" description="Helical" evidence="1">
    <location>
        <begin position="7"/>
        <end position="25"/>
    </location>
</feature>
<keyword evidence="1" id="KW-0472">Membrane</keyword>
<feature type="transmembrane region" description="Helical" evidence="1">
    <location>
        <begin position="181"/>
        <end position="201"/>
    </location>
</feature>
<sequence>MKIIERLLFLMSWTIIIGLSAYFFLENVGVYFTGYRSDSYINNPIWVSAHLIGGTLALLTGPIQFSKWIRNKYLNFHRLTGKVYIIGAFIAGLSAIRLSLISSCLPCRVSLFILAVLVLFTTFSAWWCVKNGNIKAHQQFMVRSYICILSFVAVRIGGIIPLDFLFGQIEDPTFGRTVNEYFFSFVPIICGEIFMIWIPTLKNIKRKTNRNKAGR</sequence>
<feature type="transmembrane region" description="Helical" evidence="1">
    <location>
        <begin position="109"/>
        <end position="128"/>
    </location>
</feature>
<keyword evidence="3" id="KW-1185">Reference proteome</keyword>
<reference evidence="3" key="1">
    <citation type="submission" date="2017-02" db="EMBL/GenBank/DDBJ databases">
        <authorList>
            <person name="Varghese N."/>
            <person name="Submissions S."/>
        </authorList>
    </citation>
    <scope>NUCLEOTIDE SEQUENCE [LARGE SCALE GENOMIC DNA]</scope>
    <source>
        <strain evidence="3">DSM 23546</strain>
    </source>
</reference>
<protein>
    <submittedName>
        <fullName evidence="2">Uncharacterized membrane protein</fullName>
    </submittedName>
</protein>
<evidence type="ECO:0000256" key="1">
    <source>
        <dbReference type="SAM" id="Phobius"/>
    </source>
</evidence>
<evidence type="ECO:0000313" key="2">
    <source>
        <dbReference type="EMBL" id="SKB83617.1"/>
    </source>
</evidence>
<feature type="transmembrane region" description="Helical" evidence="1">
    <location>
        <begin position="83"/>
        <end position="103"/>
    </location>
</feature>
<dbReference type="EMBL" id="FUYL01000013">
    <property type="protein sequence ID" value="SKB83617.1"/>
    <property type="molecule type" value="Genomic_DNA"/>
</dbReference>
<dbReference type="Pfam" id="PF10067">
    <property type="entry name" value="DUF2306"/>
    <property type="match status" value="1"/>
</dbReference>
<organism evidence="2 3">
    <name type="scientific">Maribacter arcticus</name>
    <dbReference type="NCBI Taxonomy" id="561365"/>
    <lineage>
        <taxon>Bacteria</taxon>
        <taxon>Pseudomonadati</taxon>
        <taxon>Bacteroidota</taxon>
        <taxon>Flavobacteriia</taxon>
        <taxon>Flavobacteriales</taxon>
        <taxon>Flavobacteriaceae</taxon>
        <taxon>Maribacter</taxon>
    </lineage>
</organism>
<dbReference type="InterPro" id="IPR018750">
    <property type="entry name" value="DUF2306_membrane"/>
</dbReference>
<keyword evidence="1" id="KW-1133">Transmembrane helix</keyword>